<feature type="region of interest" description="Disordered" evidence="1">
    <location>
        <begin position="268"/>
        <end position="393"/>
    </location>
</feature>
<dbReference type="InterPro" id="IPR059179">
    <property type="entry name" value="MLKL-like_MCAfunc"/>
</dbReference>
<dbReference type="Proteomes" id="UP000027073">
    <property type="component" value="Unassembled WGS sequence"/>
</dbReference>
<dbReference type="Gene3D" id="1.20.930.20">
    <property type="entry name" value="Adaptor protein Cbl, N-terminal domain"/>
    <property type="match status" value="1"/>
</dbReference>
<dbReference type="GO" id="GO:0007166">
    <property type="term" value="P:cell surface receptor signaling pathway"/>
    <property type="evidence" value="ECO:0007669"/>
    <property type="project" value="InterPro"/>
</dbReference>
<dbReference type="VEuPathDB" id="FungiDB:PLEOSDRAFT_1106116"/>
<name>A0A067NM42_PLEO1</name>
<dbReference type="HOGENOM" id="CLU_036004_0_0_1"/>
<dbReference type="EMBL" id="KL198010">
    <property type="protein sequence ID" value="KDQ25172.1"/>
    <property type="molecule type" value="Genomic_DNA"/>
</dbReference>
<accession>A0A067NM42</accession>
<protein>
    <submittedName>
        <fullName evidence="2">Uncharacterized protein</fullName>
    </submittedName>
</protein>
<dbReference type="CDD" id="cd21037">
    <property type="entry name" value="MLKL_NTD"/>
    <property type="match status" value="1"/>
</dbReference>
<dbReference type="InParanoid" id="A0A067NM42"/>
<sequence>MDFFCFSWKFSSPFKEPRPVARTTFLDVAAFAVFESLKAVDIHCPFFNASRAIVLIHDMVCNVYSNKKAFAELATEAITTLNTMDREVTNAKKAGRELSESQKTRINEFTGIIWNIHSLITEHLGRSLFDRVFRSNKDASTISGFQRKLAKAQEDFMTCSMIAVESKLDDGVSILNQVVQHQLRSQSLLVPVRKRVKRKTEATNKLKPEHTLRPITSSTSSSLSSQFSEECTPIQPPRGSTVMTNSGNGVFNNVGGAQYNSGTNFGTTKIFRPRVNPKVSTDSPIKVGAMRTGKGTGVGSGPGLEARFGRDRSPRYGGRQVVTSPQPCTDDYFDGTDIYGTSPSLQKSKDEHEEEQYDEGEAESEEDSEDEGNNEEDEKDEGGSSNEDEDMSD</sequence>
<evidence type="ECO:0000256" key="1">
    <source>
        <dbReference type="SAM" id="MobiDB-lite"/>
    </source>
</evidence>
<dbReference type="OrthoDB" id="10392989at2759"/>
<reference evidence="3" key="1">
    <citation type="journal article" date="2014" name="Proc. Natl. Acad. Sci. U.S.A.">
        <title>Extensive sampling of basidiomycete genomes demonstrates inadequacy of the white-rot/brown-rot paradigm for wood decay fungi.</title>
        <authorList>
            <person name="Riley R."/>
            <person name="Salamov A.A."/>
            <person name="Brown D.W."/>
            <person name="Nagy L.G."/>
            <person name="Floudas D."/>
            <person name="Held B.W."/>
            <person name="Levasseur A."/>
            <person name="Lombard V."/>
            <person name="Morin E."/>
            <person name="Otillar R."/>
            <person name="Lindquist E.A."/>
            <person name="Sun H."/>
            <person name="LaButti K.M."/>
            <person name="Schmutz J."/>
            <person name="Jabbour D."/>
            <person name="Luo H."/>
            <person name="Baker S.E."/>
            <person name="Pisabarro A.G."/>
            <person name="Walton J.D."/>
            <person name="Blanchette R.A."/>
            <person name="Henrissat B."/>
            <person name="Martin F."/>
            <person name="Cullen D."/>
            <person name="Hibbett D.S."/>
            <person name="Grigoriev I.V."/>
        </authorList>
    </citation>
    <scope>NUCLEOTIDE SEQUENCE [LARGE SCALE GENOMIC DNA]</scope>
    <source>
        <strain evidence="3">PC15</strain>
    </source>
</reference>
<gene>
    <name evidence="2" type="ORF">PLEOSDRAFT_1106116</name>
</gene>
<feature type="compositionally biased region" description="Acidic residues" evidence="1">
    <location>
        <begin position="352"/>
        <end position="393"/>
    </location>
</feature>
<evidence type="ECO:0000313" key="2">
    <source>
        <dbReference type="EMBL" id="KDQ25172.1"/>
    </source>
</evidence>
<dbReference type="InterPro" id="IPR036537">
    <property type="entry name" value="Adaptor_Cbl_N_dom_sf"/>
</dbReference>
<feature type="region of interest" description="Disordered" evidence="1">
    <location>
        <begin position="209"/>
        <end position="240"/>
    </location>
</feature>
<proteinExistence type="predicted"/>
<feature type="compositionally biased region" description="Low complexity" evidence="1">
    <location>
        <begin position="217"/>
        <end position="228"/>
    </location>
</feature>
<dbReference type="AlphaFoldDB" id="A0A067NM42"/>
<organism evidence="2 3">
    <name type="scientific">Pleurotus ostreatus (strain PC15)</name>
    <name type="common">Oyster mushroom</name>
    <dbReference type="NCBI Taxonomy" id="1137138"/>
    <lineage>
        <taxon>Eukaryota</taxon>
        <taxon>Fungi</taxon>
        <taxon>Dikarya</taxon>
        <taxon>Basidiomycota</taxon>
        <taxon>Agaricomycotina</taxon>
        <taxon>Agaricomycetes</taxon>
        <taxon>Agaricomycetidae</taxon>
        <taxon>Agaricales</taxon>
        <taxon>Pleurotineae</taxon>
        <taxon>Pleurotaceae</taxon>
        <taxon>Pleurotus</taxon>
    </lineage>
</organism>
<evidence type="ECO:0000313" key="3">
    <source>
        <dbReference type="Proteomes" id="UP000027073"/>
    </source>
</evidence>